<evidence type="ECO:0000313" key="1">
    <source>
        <dbReference type="EMBL" id="GAH77564.1"/>
    </source>
</evidence>
<sequence length="207" mass="23649">MTPEEYRNLVLNIAERNEDVEVLLKLVYLLEGCSSEEALTKNFTALRGKEREKECKELLKSLRRKKVLIIGPYDEYICPAGHEKVFADTAASFSQGPHDLSKYVEKAVKEGNEAAIKLIELLLKISIQGITGFTQYEIIKNDMCDMFSPAVFRSVEEAVIRENLCIYGKKRRKEFLELYQSEGKIEAAKERVRAWRAEKLAAMPGPK</sequence>
<name>X1JGW8_9ZZZZ</name>
<organism evidence="1">
    <name type="scientific">marine sediment metagenome</name>
    <dbReference type="NCBI Taxonomy" id="412755"/>
    <lineage>
        <taxon>unclassified sequences</taxon>
        <taxon>metagenomes</taxon>
        <taxon>ecological metagenomes</taxon>
    </lineage>
</organism>
<reference evidence="1" key="1">
    <citation type="journal article" date="2014" name="Front. Microbiol.">
        <title>High frequency of phylogenetically diverse reductive dehalogenase-homologous genes in deep subseafloor sedimentary metagenomes.</title>
        <authorList>
            <person name="Kawai M."/>
            <person name="Futagami T."/>
            <person name="Toyoda A."/>
            <person name="Takaki Y."/>
            <person name="Nishi S."/>
            <person name="Hori S."/>
            <person name="Arai W."/>
            <person name="Tsubouchi T."/>
            <person name="Morono Y."/>
            <person name="Uchiyama I."/>
            <person name="Ito T."/>
            <person name="Fujiyama A."/>
            <person name="Inagaki F."/>
            <person name="Takami H."/>
        </authorList>
    </citation>
    <scope>NUCLEOTIDE SEQUENCE</scope>
    <source>
        <strain evidence="1">Expedition CK06-06</strain>
    </source>
</reference>
<dbReference type="AlphaFoldDB" id="X1JGW8"/>
<protein>
    <submittedName>
        <fullName evidence="1">Uncharacterized protein</fullName>
    </submittedName>
</protein>
<proteinExistence type="predicted"/>
<dbReference type="EMBL" id="BARU01041728">
    <property type="protein sequence ID" value="GAH77564.1"/>
    <property type="molecule type" value="Genomic_DNA"/>
</dbReference>
<comment type="caution">
    <text evidence="1">The sequence shown here is derived from an EMBL/GenBank/DDBJ whole genome shotgun (WGS) entry which is preliminary data.</text>
</comment>
<accession>X1JGW8</accession>
<feature type="non-terminal residue" evidence="1">
    <location>
        <position position="207"/>
    </location>
</feature>
<gene>
    <name evidence="1" type="ORF">S03H2_64270</name>
</gene>